<evidence type="ECO:0000313" key="2">
    <source>
        <dbReference type="Proteomes" id="UP000178240"/>
    </source>
</evidence>
<accession>A0A1G1XZB9</accession>
<protein>
    <submittedName>
        <fullName evidence="1">Uncharacterized protein</fullName>
    </submittedName>
</protein>
<dbReference type="EMBL" id="MHIE01000020">
    <property type="protein sequence ID" value="OGY45429.1"/>
    <property type="molecule type" value="Genomic_DNA"/>
</dbReference>
<evidence type="ECO:0000313" key="1">
    <source>
        <dbReference type="EMBL" id="OGY45429.1"/>
    </source>
</evidence>
<reference evidence="1 2" key="1">
    <citation type="journal article" date="2016" name="Nat. Commun.">
        <title>Thousands of microbial genomes shed light on interconnected biogeochemical processes in an aquifer system.</title>
        <authorList>
            <person name="Anantharaman K."/>
            <person name="Brown C.T."/>
            <person name="Hug L.A."/>
            <person name="Sharon I."/>
            <person name="Castelle C.J."/>
            <person name="Probst A.J."/>
            <person name="Thomas B.C."/>
            <person name="Singh A."/>
            <person name="Wilkins M.J."/>
            <person name="Karaoz U."/>
            <person name="Brodie E.L."/>
            <person name="Williams K.H."/>
            <person name="Hubbard S.S."/>
            <person name="Banfield J.F."/>
        </authorList>
    </citation>
    <scope>NUCLEOTIDE SEQUENCE [LARGE SCALE GENOMIC DNA]</scope>
</reference>
<name>A0A1G1XZB9_9BACT</name>
<dbReference type="AlphaFoldDB" id="A0A1G1XZB9"/>
<dbReference type="STRING" id="1797535.A2744_00450"/>
<sequence>MRLFRSLTLLTILATGLGCSHFGPPSLKRQPELDQGLTPSRPPAATNEFGLIPLDVCFSEVTAGMYPVVINNIPTTTTVTVTDLRRQADQRINVVCELLMRQVRAKVQRPDVRGFYTTRDFRSLQTVPQPDSQKRSAILIYEIHVFVKLAITAPHTPTPLPRTIPATKPKATIISTLFPATRLGIFFIFTYTKYVETQNLVSLRIFL</sequence>
<proteinExistence type="predicted"/>
<gene>
    <name evidence="1" type="ORF">A2744_00450</name>
</gene>
<comment type="caution">
    <text evidence="1">The sequence shown here is derived from an EMBL/GenBank/DDBJ whole genome shotgun (WGS) entry which is preliminary data.</text>
</comment>
<dbReference type="Proteomes" id="UP000178240">
    <property type="component" value="Unassembled WGS sequence"/>
</dbReference>
<organism evidence="1 2">
    <name type="scientific">Candidatus Buchananbacteria bacterium RIFCSPHIGHO2_01_FULL_44_11</name>
    <dbReference type="NCBI Taxonomy" id="1797535"/>
    <lineage>
        <taxon>Bacteria</taxon>
        <taxon>Candidatus Buchananiibacteriota</taxon>
    </lineage>
</organism>
<dbReference type="PROSITE" id="PS51257">
    <property type="entry name" value="PROKAR_LIPOPROTEIN"/>
    <property type="match status" value="1"/>
</dbReference>